<feature type="transmembrane region" description="Helical" evidence="6">
    <location>
        <begin position="209"/>
        <end position="227"/>
    </location>
</feature>
<comment type="caution">
    <text evidence="8">The sequence shown here is derived from an EMBL/GenBank/DDBJ whole genome shotgun (WGS) entry which is preliminary data.</text>
</comment>
<accession>A0ABV9BYI9</accession>
<evidence type="ECO:0000259" key="7">
    <source>
        <dbReference type="PROSITE" id="PS50850"/>
    </source>
</evidence>
<evidence type="ECO:0000313" key="8">
    <source>
        <dbReference type="EMBL" id="MFC4525766.1"/>
    </source>
</evidence>
<feature type="transmembrane region" description="Helical" evidence="6">
    <location>
        <begin position="308"/>
        <end position="326"/>
    </location>
</feature>
<protein>
    <submittedName>
        <fullName evidence="8">MFS transporter</fullName>
    </submittedName>
</protein>
<evidence type="ECO:0000256" key="3">
    <source>
        <dbReference type="ARBA" id="ARBA00022692"/>
    </source>
</evidence>
<reference evidence="9" key="1">
    <citation type="journal article" date="2019" name="Int. J. Syst. Evol. Microbiol.">
        <title>The Global Catalogue of Microorganisms (GCM) 10K type strain sequencing project: providing services to taxonomists for standard genome sequencing and annotation.</title>
        <authorList>
            <consortium name="The Broad Institute Genomics Platform"/>
            <consortium name="The Broad Institute Genome Sequencing Center for Infectious Disease"/>
            <person name="Wu L."/>
            <person name="Ma J."/>
        </authorList>
    </citation>
    <scope>NUCLEOTIDE SEQUENCE [LARGE SCALE GENOMIC DNA]</scope>
    <source>
        <strain evidence="9">CCM 4481</strain>
    </source>
</reference>
<feature type="domain" description="Major facilitator superfamily (MFS) profile" evidence="7">
    <location>
        <begin position="54"/>
        <end position="453"/>
    </location>
</feature>
<evidence type="ECO:0000256" key="6">
    <source>
        <dbReference type="SAM" id="Phobius"/>
    </source>
</evidence>
<dbReference type="PANTHER" id="PTHR43124">
    <property type="entry name" value="PURINE EFFLUX PUMP PBUE"/>
    <property type="match status" value="1"/>
</dbReference>
<dbReference type="InterPro" id="IPR011701">
    <property type="entry name" value="MFS"/>
</dbReference>
<keyword evidence="2" id="KW-1003">Cell membrane</keyword>
<dbReference type="InterPro" id="IPR036259">
    <property type="entry name" value="MFS_trans_sf"/>
</dbReference>
<dbReference type="PROSITE" id="PS50850">
    <property type="entry name" value="MFS"/>
    <property type="match status" value="1"/>
</dbReference>
<name>A0ABV9BYI9_9GAMM</name>
<feature type="transmembrane region" description="Helical" evidence="6">
    <location>
        <begin position="425"/>
        <end position="448"/>
    </location>
</feature>
<feature type="transmembrane region" description="Helical" evidence="6">
    <location>
        <begin position="50"/>
        <end position="69"/>
    </location>
</feature>
<keyword evidence="5 6" id="KW-0472">Membrane</keyword>
<sequence length="468" mass="49047">MGAPPGDPPRETRNRAINHGMDAGEDTVLGMHYAEASPQTFATSTATPRFYAWLVFALTFGLLLSDYMSRQVLNAVFPLLKAEWGLSDTQLGSLSGIVALLVGLLTFPLSVLADRWGRVRSIILMATLWSLATLACSLATSFGQMFAARFFVGLGEAAYGSVGVALIISVFPAHLRSTLTGAFMAGGAFGSVAGMALGGILATHLGWRWAFAAMAAFGGALVLLYAVTVSERRLRERGGEGLRPGASEPGFRLSLRSLFSGLFSSASVICAYIGSGLQLFIMAAVMAWLPSFLNRYYGMTPDKAGVSAAAFVLIAALGMVMCGAITDRLCRRLPSRKMAMAIAFCLITAIMLGIAFQLPPGPGQLSMIGLGMFLAAGTAGPAGAMVANLTPTPIHASAFATLTLANNLLGLAPGPVLTGLLADHIGLLGAFKWIPLMAVFAATAFWMGRRHYANDLARIQASASTPAH</sequence>
<feature type="transmembrane region" description="Helical" evidence="6">
    <location>
        <begin position="183"/>
        <end position="203"/>
    </location>
</feature>
<evidence type="ECO:0000256" key="2">
    <source>
        <dbReference type="ARBA" id="ARBA00022475"/>
    </source>
</evidence>
<feature type="transmembrane region" description="Helical" evidence="6">
    <location>
        <begin position="89"/>
        <end position="110"/>
    </location>
</feature>
<evidence type="ECO:0000313" key="9">
    <source>
        <dbReference type="Proteomes" id="UP001595961"/>
    </source>
</evidence>
<feature type="transmembrane region" description="Helical" evidence="6">
    <location>
        <begin position="338"/>
        <end position="358"/>
    </location>
</feature>
<feature type="transmembrane region" description="Helical" evidence="6">
    <location>
        <begin position="262"/>
        <end position="288"/>
    </location>
</feature>
<feature type="transmembrane region" description="Helical" evidence="6">
    <location>
        <begin position="122"/>
        <end position="142"/>
    </location>
</feature>
<dbReference type="Proteomes" id="UP001595961">
    <property type="component" value="Unassembled WGS sequence"/>
</dbReference>
<proteinExistence type="predicted"/>
<keyword evidence="9" id="KW-1185">Reference proteome</keyword>
<comment type="subcellular location">
    <subcellularLocation>
        <location evidence="1">Cell membrane</location>
        <topology evidence="1">Multi-pass membrane protein</topology>
    </subcellularLocation>
</comment>
<dbReference type="RefSeq" id="WP_266150488.1">
    <property type="nucleotide sequence ID" value="NZ_CP064028.1"/>
</dbReference>
<keyword evidence="3 6" id="KW-0812">Transmembrane</keyword>
<dbReference type="PANTHER" id="PTHR43124:SF3">
    <property type="entry name" value="CHLORAMPHENICOL EFFLUX PUMP RV0191"/>
    <property type="match status" value="1"/>
</dbReference>
<evidence type="ECO:0000256" key="1">
    <source>
        <dbReference type="ARBA" id="ARBA00004651"/>
    </source>
</evidence>
<dbReference type="EMBL" id="JBHSGA010000008">
    <property type="protein sequence ID" value="MFC4525766.1"/>
    <property type="molecule type" value="Genomic_DNA"/>
</dbReference>
<dbReference type="Pfam" id="PF07690">
    <property type="entry name" value="MFS_1"/>
    <property type="match status" value="1"/>
</dbReference>
<feature type="transmembrane region" description="Helical" evidence="6">
    <location>
        <begin position="394"/>
        <end position="413"/>
    </location>
</feature>
<dbReference type="Gene3D" id="1.20.1250.20">
    <property type="entry name" value="MFS general substrate transporter like domains"/>
    <property type="match status" value="2"/>
</dbReference>
<dbReference type="InterPro" id="IPR050189">
    <property type="entry name" value="MFS_Efflux_Transporters"/>
</dbReference>
<gene>
    <name evidence="8" type="ORF">ACFO5W_03880</name>
</gene>
<evidence type="ECO:0000256" key="5">
    <source>
        <dbReference type="ARBA" id="ARBA00023136"/>
    </source>
</evidence>
<keyword evidence="4 6" id="KW-1133">Transmembrane helix</keyword>
<organism evidence="8 9">
    <name type="scientific">Dyella halodurans</name>
    <dbReference type="NCBI Taxonomy" id="1920171"/>
    <lineage>
        <taxon>Bacteria</taxon>
        <taxon>Pseudomonadati</taxon>
        <taxon>Pseudomonadota</taxon>
        <taxon>Gammaproteobacteria</taxon>
        <taxon>Lysobacterales</taxon>
        <taxon>Rhodanobacteraceae</taxon>
        <taxon>Dyella</taxon>
    </lineage>
</organism>
<dbReference type="InterPro" id="IPR020846">
    <property type="entry name" value="MFS_dom"/>
</dbReference>
<feature type="transmembrane region" description="Helical" evidence="6">
    <location>
        <begin position="364"/>
        <end position="387"/>
    </location>
</feature>
<evidence type="ECO:0000256" key="4">
    <source>
        <dbReference type="ARBA" id="ARBA00022989"/>
    </source>
</evidence>
<dbReference type="SUPFAM" id="SSF103473">
    <property type="entry name" value="MFS general substrate transporter"/>
    <property type="match status" value="1"/>
</dbReference>
<feature type="transmembrane region" description="Helical" evidence="6">
    <location>
        <begin position="148"/>
        <end position="171"/>
    </location>
</feature>